<feature type="region of interest" description="Disordered" evidence="1">
    <location>
        <begin position="21"/>
        <end position="46"/>
    </location>
</feature>
<protein>
    <recommendedName>
        <fullName evidence="5">TIGR03009 domain-containing protein</fullName>
    </recommendedName>
</protein>
<proteinExistence type="predicted"/>
<organism evidence="3 4">
    <name type="scientific">Aeoliella straminimaris</name>
    <dbReference type="NCBI Taxonomy" id="2954799"/>
    <lineage>
        <taxon>Bacteria</taxon>
        <taxon>Pseudomonadati</taxon>
        <taxon>Planctomycetota</taxon>
        <taxon>Planctomycetia</taxon>
        <taxon>Pirellulales</taxon>
        <taxon>Lacipirellulaceae</taxon>
        <taxon>Aeoliella</taxon>
    </lineage>
</organism>
<dbReference type="EMBL" id="JAMXLR010000051">
    <property type="protein sequence ID" value="MCO6045014.1"/>
    <property type="molecule type" value="Genomic_DNA"/>
</dbReference>
<dbReference type="Proteomes" id="UP001155241">
    <property type="component" value="Unassembled WGS sequence"/>
</dbReference>
<evidence type="ECO:0000256" key="2">
    <source>
        <dbReference type="SAM" id="SignalP"/>
    </source>
</evidence>
<feature type="compositionally biased region" description="Low complexity" evidence="1">
    <location>
        <begin position="123"/>
        <end position="140"/>
    </location>
</feature>
<feature type="compositionally biased region" description="Low complexity" evidence="1">
    <location>
        <begin position="32"/>
        <end position="46"/>
    </location>
</feature>
<evidence type="ECO:0000313" key="3">
    <source>
        <dbReference type="EMBL" id="MCO6045014.1"/>
    </source>
</evidence>
<keyword evidence="2" id="KW-0732">Signal</keyword>
<feature type="region of interest" description="Disordered" evidence="1">
    <location>
        <begin position="123"/>
        <end position="149"/>
    </location>
</feature>
<gene>
    <name evidence="3" type="ORF">NG895_13980</name>
</gene>
<dbReference type="RefSeq" id="WP_252853127.1">
    <property type="nucleotide sequence ID" value="NZ_JAMXLR010000051.1"/>
</dbReference>
<dbReference type="Gene3D" id="2.50.20.10">
    <property type="entry name" value="Lipoprotein localisation LolA/LolB/LppX"/>
    <property type="match status" value="1"/>
</dbReference>
<reference evidence="3" key="1">
    <citation type="submission" date="2022-06" db="EMBL/GenBank/DDBJ databases">
        <title>Aeoliella straminimaris, a novel planctomycete from sediments.</title>
        <authorList>
            <person name="Vitorino I.R."/>
            <person name="Lage O.M."/>
        </authorList>
    </citation>
    <scope>NUCLEOTIDE SEQUENCE</scope>
    <source>
        <strain evidence="3">ICT_H6.2</strain>
    </source>
</reference>
<feature type="signal peptide" evidence="2">
    <location>
        <begin position="1"/>
        <end position="21"/>
    </location>
</feature>
<dbReference type="AlphaFoldDB" id="A0A9X2JJI2"/>
<comment type="caution">
    <text evidence="3">The sequence shown here is derived from an EMBL/GenBank/DDBJ whole genome shotgun (WGS) entry which is preliminary data.</text>
</comment>
<accession>A0A9X2JJI2</accession>
<keyword evidence="4" id="KW-1185">Reference proteome</keyword>
<feature type="chain" id="PRO_5040755525" description="TIGR03009 domain-containing protein" evidence="2">
    <location>
        <begin position="22"/>
        <end position="321"/>
    </location>
</feature>
<evidence type="ECO:0008006" key="5">
    <source>
        <dbReference type="Google" id="ProtNLM"/>
    </source>
</evidence>
<evidence type="ECO:0000313" key="4">
    <source>
        <dbReference type="Proteomes" id="UP001155241"/>
    </source>
</evidence>
<sequence length="321" mass="36000">MPRTPILLAIACLAATTAATAQQPTTPNPSIQQVAQQQPAVAPGGPFQLSPAQLAWVDDVLRKWEGESKNVNNFYCNFKRSRHTIAGPGDGRPAAREQGKLAYHKPDRGSFQITESLVWTPKQQPLGQPNQLPQQQQAQPVEGSYLPRKDVDGKVEPGEHWVCSGEKIFQFRRHDKELVVTPVPKEMQGKEIVNGPLPFMFGAEAEKLKKRFWMEPDMTTTRGSYVGIHAKPKFQADAAEYSDIYVVLQNVAGKPLMPVGIRVVHPNRSWDEYVFDLNEAQVNPVIAAWFSNLFQEPRTPLGWKRVEEPLRQAQQPQNAPK</sequence>
<evidence type="ECO:0000256" key="1">
    <source>
        <dbReference type="SAM" id="MobiDB-lite"/>
    </source>
</evidence>
<name>A0A9X2JJI2_9BACT</name>